<comment type="caution">
    <text evidence="3">The sequence shown here is derived from an EMBL/GenBank/DDBJ whole genome shotgun (WGS) entry which is preliminary data.</text>
</comment>
<evidence type="ECO:0000256" key="1">
    <source>
        <dbReference type="SAM" id="Coils"/>
    </source>
</evidence>
<dbReference type="RefSeq" id="WP_148605223.1">
    <property type="nucleotide sequence ID" value="NZ_BSUV01000001.1"/>
</dbReference>
<keyword evidence="1" id="KW-0175">Coiled coil</keyword>
<proteinExistence type="predicted"/>
<organism evidence="3 4">
    <name type="scientific">Leuconostoc litchii</name>
    <dbReference type="NCBI Taxonomy" id="1981069"/>
    <lineage>
        <taxon>Bacteria</taxon>
        <taxon>Bacillati</taxon>
        <taxon>Bacillota</taxon>
        <taxon>Bacilli</taxon>
        <taxon>Lactobacillales</taxon>
        <taxon>Lactobacillaceae</taxon>
        <taxon>Leuconostoc</taxon>
    </lineage>
</organism>
<dbReference type="AlphaFoldDB" id="A0A6P2CT77"/>
<gene>
    <name evidence="3" type="ORF">ESZ47_04735</name>
</gene>
<reference evidence="3 4" key="1">
    <citation type="submission" date="2019-01" db="EMBL/GenBank/DDBJ databases">
        <title>Leuconostoc litchii sp. nov., a novel lactic acid bacterium isolated from lychee.</title>
        <authorList>
            <person name="Wang L.-T."/>
        </authorList>
    </citation>
    <scope>NUCLEOTIDE SEQUENCE [LARGE SCALE GENOMIC DNA]</scope>
    <source>
        <strain evidence="3 4">MB7</strain>
    </source>
</reference>
<evidence type="ECO:0000256" key="2">
    <source>
        <dbReference type="SAM" id="Phobius"/>
    </source>
</evidence>
<protein>
    <submittedName>
        <fullName evidence="3">Uncharacterized protein</fullName>
    </submittedName>
</protein>
<evidence type="ECO:0000313" key="3">
    <source>
        <dbReference type="EMBL" id="TYC47449.1"/>
    </source>
</evidence>
<keyword evidence="4" id="KW-1185">Reference proteome</keyword>
<accession>A0A6P2CT77</accession>
<feature type="transmembrane region" description="Helical" evidence="2">
    <location>
        <begin position="12"/>
        <end position="33"/>
    </location>
</feature>
<keyword evidence="2" id="KW-0812">Transmembrane</keyword>
<feature type="coiled-coil region" evidence="1">
    <location>
        <begin position="36"/>
        <end position="63"/>
    </location>
</feature>
<name>A0A6P2CT77_9LACO</name>
<keyword evidence="2" id="KW-0472">Membrane</keyword>
<evidence type="ECO:0000313" key="4">
    <source>
        <dbReference type="Proteomes" id="UP000442244"/>
    </source>
</evidence>
<dbReference type="Proteomes" id="UP000442244">
    <property type="component" value="Unassembled WGS sequence"/>
</dbReference>
<keyword evidence="2" id="KW-1133">Transmembrane helix</keyword>
<dbReference type="EMBL" id="SDGY01000001">
    <property type="protein sequence ID" value="TYC47449.1"/>
    <property type="molecule type" value="Genomic_DNA"/>
</dbReference>
<sequence length="70" mass="8360">MKQLIIKKNSSAFVLMEAMFSLVLVTMCTVFEYNQVHQFNTQKKKLELQLKQAEFEKAKALEKWQLYDEK</sequence>